<dbReference type="SUPFAM" id="SSF47413">
    <property type="entry name" value="lambda repressor-like DNA-binding domains"/>
    <property type="match status" value="1"/>
</dbReference>
<dbReference type="EMBL" id="JBBPCC010000038">
    <property type="protein sequence ID" value="MEK8132937.1"/>
    <property type="molecule type" value="Genomic_DNA"/>
</dbReference>
<evidence type="ECO:0000313" key="4">
    <source>
        <dbReference type="Proteomes" id="UP001469365"/>
    </source>
</evidence>
<sequence>MKIGKLLTELRVKKHLTQQQMADMLNIKRERYSAWENDISSPRMGMLQQIAFLHKVPLDYFFGVKEEENPATILEDDEIEIRAIQRAAKNMSPTDKKKMLNMIKAAFEEAFNEDD</sequence>
<dbReference type="PROSITE" id="PS50943">
    <property type="entry name" value="HTH_CROC1"/>
    <property type="match status" value="1"/>
</dbReference>
<dbReference type="PANTHER" id="PTHR46558">
    <property type="entry name" value="TRACRIPTIONAL REGULATORY PROTEIN-RELATED-RELATED"/>
    <property type="match status" value="1"/>
</dbReference>
<dbReference type="RefSeq" id="WP_341420064.1">
    <property type="nucleotide sequence ID" value="NZ_JBBPCC010000038.1"/>
</dbReference>
<reference evidence="3 4" key="1">
    <citation type="submission" date="2024-04" db="EMBL/GenBank/DDBJ databases">
        <title>draft genome sequnece of Paenibacillus filicis.</title>
        <authorList>
            <person name="Kim D.-U."/>
        </authorList>
    </citation>
    <scope>NUCLEOTIDE SEQUENCE [LARGE SCALE GENOMIC DNA]</scope>
    <source>
        <strain evidence="3 4">KACC14197</strain>
    </source>
</reference>
<proteinExistence type="predicted"/>
<comment type="caution">
    <text evidence="3">The sequence shown here is derived from an EMBL/GenBank/DDBJ whole genome shotgun (WGS) entry which is preliminary data.</text>
</comment>
<dbReference type="SMART" id="SM00530">
    <property type="entry name" value="HTH_XRE"/>
    <property type="match status" value="1"/>
</dbReference>
<evidence type="ECO:0000313" key="3">
    <source>
        <dbReference type="EMBL" id="MEK8132937.1"/>
    </source>
</evidence>
<dbReference type="Gene3D" id="1.10.260.40">
    <property type="entry name" value="lambda repressor-like DNA-binding domains"/>
    <property type="match status" value="1"/>
</dbReference>
<keyword evidence="1" id="KW-0238">DNA-binding</keyword>
<dbReference type="Pfam" id="PF01381">
    <property type="entry name" value="HTH_3"/>
    <property type="match status" value="1"/>
</dbReference>
<dbReference type="InterPro" id="IPR001387">
    <property type="entry name" value="Cro/C1-type_HTH"/>
</dbReference>
<keyword evidence="4" id="KW-1185">Reference proteome</keyword>
<dbReference type="PANTHER" id="PTHR46558:SF11">
    <property type="entry name" value="HTH-TYPE TRANSCRIPTIONAL REGULATOR XRE"/>
    <property type="match status" value="1"/>
</dbReference>
<name>A0ABU9DVM3_9BACL</name>
<dbReference type="InterPro" id="IPR010982">
    <property type="entry name" value="Lambda_DNA-bd_dom_sf"/>
</dbReference>
<feature type="domain" description="HTH cro/C1-type" evidence="2">
    <location>
        <begin position="7"/>
        <end position="61"/>
    </location>
</feature>
<protein>
    <submittedName>
        <fullName evidence="3">Helix-turn-helix transcriptional regulator</fullName>
    </submittedName>
</protein>
<evidence type="ECO:0000256" key="1">
    <source>
        <dbReference type="ARBA" id="ARBA00023125"/>
    </source>
</evidence>
<gene>
    <name evidence="3" type="ORF">WMW72_34150</name>
</gene>
<accession>A0ABU9DVM3</accession>
<organism evidence="3 4">
    <name type="scientific">Paenibacillus filicis</name>
    <dbReference type="NCBI Taxonomy" id="669464"/>
    <lineage>
        <taxon>Bacteria</taxon>
        <taxon>Bacillati</taxon>
        <taxon>Bacillota</taxon>
        <taxon>Bacilli</taxon>
        <taxon>Bacillales</taxon>
        <taxon>Paenibacillaceae</taxon>
        <taxon>Paenibacillus</taxon>
    </lineage>
</organism>
<dbReference type="Proteomes" id="UP001469365">
    <property type="component" value="Unassembled WGS sequence"/>
</dbReference>
<dbReference type="CDD" id="cd00093">
    <property type="entry name" value="HTH_XRE"/>
    <property type="match status" value="1"/>
</dbReference>
<evidence type="ECO:0000259" key="2">
    <source>
        <dbReference type="PROSITE" id="PS50943"/>
    </source>
</evidence>